<sequence length="164" mass="18237">MIAQPTTCWTIDWDDLESNEQTFRALCHTLVSKELAMIGVLEAIVGKKVPWTRNQLEEKPRGSFIFLPAKNGTLLVKSLAVKELLLPYQTSPRLDTPSEKSLARVNESLHKIINPEHLVGKQNVSNFGNASRLKGNEGKKEVAADAKVIRGSKVKLYTPFPTSL</sequence>
<dbReference type="PANTHER" id="PTHR28642:SF1">
    <property type="entry name" value="MEIOSIS 1 ARREST PROTEIN"/>
    <property type="match status" value="1"/>
</dbReference>
<protein>
    <submittedName>
        <fullName evidence="1">Uncharacterized protein</fullName>
    </submittedName>
</protein>
<evidence type="ECO:0000313" key="2">
    <source>
        <dbReference type="Proteomes" id="UP001634394"/>
    </source>
</evidence>
<dbReference type="EMBL" id="JBJQND010000017">
    <property type="protein sequence ID" value="KAL3841436.1"/>
    <property type="molecule type" value="Genomic_DNA"/>
</dbReference>
<accession>A0ABD3TXL6</accession>
<comment type="caution">
    <text evidence="1">The sequence shown here is derived from an EMBL/GenBank/DDBJ whole genome shotgun (WGS) entry which is preliminary data.</text>
</comment>
<reference evidence="1 2" key="1">
    <citation type="submission" date="2024-11" db="EMBL/GenBank/DDBJ databases">
        <title>Chromosome-level genome assembly of the freshwater bivalve Anodonta woodiana.</title>
        <authorList>
            <person name="Chen X."/>
        </authorList>
    </citation>
    <scope>NUCLEOTIDE SEQUENCE [LARGE SCALE GENOMIC DNA]</scope>
    <source>
        <strain evidence="1">MN2024</strain>
        <tissue evidence="1">Gills</tissue>
    </source>
</reference>
<dbReference type="AlphaFoldDB" id="A0ABD3TXL6"/>
<keyword evidence="2" id="KW-1185">Reference proteome</keyword>
<dbReference type="Proteomes" id="UP001634394">
    <property type="component" value="Unassembled WGS sequence"/>
</dbReference>
<organism evidence="1 2">
    <name type="scientific">Sinanodonta woodiana</name>
    <name type="common">Chinese pond mussel</name>
    <name type="synonym">Anodonta woodiana</name>
    <dbReference type="NCBI Taxonomy" id="1069815"/>
    <lineage>
        <taxon>Eukaryota</taxon>
        <taxon>Metazoa</taxon>
        <taxon>Spiralia</taxon>
        <taxon>Lophotrochozoa</taxon>
        <taxon>Mollusca</taxon>
        <taxon>Bivalvia</taxon>
        <taxon>Autobranchia</taxon>
        <taxon>Heteroconchia</taxon>
        <taxon>Palaeoheterodonta</taxon>
        <taxon>Unionida</taxon>
        <taxon>Unionoidea</taxon>
        <taxon>Unionidae</taxon>
        <taxon>Unioninae</taxon>
        <taxon>Sinanodonta</taxon>
    </lineage>
</organism>
<dbReference type="InterPro" id="IPR033587">
    <property type="entry name" value="M1AP"/>
</dbReference>
<name>A0ABD3TXL6_SINWO</name>
<dbReference type="PANTHER" id="PTHR28642">
    <property type="entry name" value="MEIOSIS 1 ARREST PROTEIN"/>
    <property type="match status" value="1"/>
</dbReference>
<evidence type="ECO:0000313" key="1">
    <source>
        <dbReference type="EMBL" id="KAL3841436.1"/>
    </source>
</evidence>
<gene>
    <name evidence="1" type="ORF">ACJMK2_019586</name>
</gene>
<proteinExistence type="predicted"/>